<dbReference type="InterPro" id="IPR029052">
    <property type="entry name" value="Metallo-depent_PP-like"/>
</dbReference>
<evidence type="ECO:0000256" key="1">
    <source>
        <dbReference type="ARBA" id="ARBA00005662"/>
    </source>
</evidence>
<dbReference type="AlphaFoldDB" id="A0A2M8LBH4"/>
<comment type="similarity">
    <text evidence="1">Belongs to the CapA family.</text>
</comment>
<comment type="caution">
    <text evidence="3">The sequence shown here is derived from an EMBL/GenBank/DDBJ whole genome shotgun (WGS) entry which is preliminary data.</text>
</comment>
<dbReference type="InterPro" id="IPR019079">
    <property type="entry name" value="Capsule_synth_CapA"/>
</dbReference>
<evidence type="ECO:0000313" key="4">
    <source>
        <dbReference type="Proteomes" id="UP000230959"/>
    </source>
</evidence>
<dbReference type="PANTHER" id="PTHR33393:SF11">
    <property type="entry name" value="POLYGLUTAMINE SYNTHESIS ACCESSORY PROTEIN RV0574C-RELATED"/>
    <property type="match status" value="1"/>
</dbReference>
<dbReference type="Gene3D" id="3.60.21.10">
    <property type="match status" value="1"/>
</dbReference>
<dbReference type="Proteomes" id="UP000230959">
    <property type="component" value="Unassembled WGS sequence"/>
</dbReference>
<reference evidence="4" key="1">
    <citation type="submission" date="2017-09" db="EMBL/GenBank/DDBJ databases">
        <title>Depth-based differentiation of microbial function through sediment-hosted aquifers and enrichment of novel symbionts in the deep terrestrial subsurface.</title>
        <authorList>
            <person name="Probst A.J."/>
            <person name="Ladd B."/>
            <person name="Jarett J.K."/>
            <person name="Geller-Mcgrath D.E."/>
            <person name="Sieber C.M.K."/>
            <person name="Emerson J.B."/>
            <person name="Anantharaman K."/>
            <person name="Thomas B.C."/>
            <person name="Malmstrom R."/>
            <person name="Stieglmeier M."/>
            <person name="Klingl A."/>
            <person name="Woyke T."/>
            <person name="Ryan C.M."/>
            <person name="Banfield J.F."/>
        </authorList>
    </citation>
    <scope>NUCLEOTIDE SEQUENCE [LARGE SCALE GENOMIC DNA]</scope>
</reference>
<organism evidence="3 4">
    <name type="scientific">Candidatus Terrybacteria bacterium CG10_big_fil_rev_8_21_14_0_10_41_10</name>
    <dbReference type="NCBI Taxonomy" id="1975026"/>
    <lineage>
        <taxon>Bacteria</taxon>
        <taxon>Candidatus Terryibacteriota</taxon>
    </lineage>
</organism>
<evidence type="ECO:0000313" key="3">
    <source>
        <dbReference type="EMBL" id="PJE73976.1"/>
    </source>
</evidence>
<dbReference type="EMBL" id="PFER01000004">
    <property type="protein sequence ID" value="PJE73976.1"/>
    <property type="molecule type" value="Genomic_DNA"/>
</dbReference>
<dbReference type="PANTHER" id="PTHR33393">
    <property type="entry name" value="POLYGLUTAMINE SYNTHESIS ACCESSORY PROTEIN RV0574C-RELATED"/>
    <property type="match status" value="1"/>
</dbReference>
<feature type="domain" description="Capsule synthesis protein CapA" evidence="2">
    <location>
        <begin position="54"/>
        <end position="292"/>
    </location>
</feature>
<dbReference type="CDD" id="cd07381">
    <property type="entry name" value="MPP_CapA"/>
    <property type="match status" value="1"/>
</dbReference>
<proteinExistence type="inferred from homology"/>
<sequence>MRFFNPKVCVAIILTALAIAGLYLFLLKTEGQYVYVAEIKPENNLLNKENSEIKLLFVGDIMLSRTVGDIMAKKNDWKYPFLEMADFLRSADLTVGNLEGPISSRGVNQGSIYSFRADPQAAEGLLYSGFDVLSIANNHILDWGRTALSDTIGVLNDVGIAAVGAGHNFEEANAPRVIEIRGVKIAFLAYTDLYPQSLWATETQGGVSAPTLENIKKFISIARDQADVVILLWHWGEEYETASRSREQAIARALIDAGADIIVGHHPHVVQEVEEYNGGYIAYSLGNFVFDQNFSEDTRRGRALKIILRNGKIFKTEEFEVKFTSDFQPFL</sequence>
<protein>
    <recommendedName>
        <fullName evidence="2">Capsule synthesis protein CapA domain-containing protein</fullName>
    </recommendedName>
</protein>
<dbReference type="SUPFAM" id="SSF56300">
    <property type="entry name" value="Metallo-dependent phosphatases"/>
    <property type="match status" value="1"/>
</dbReference>
<name>A0A2M8LBH4_9BACT</name>
<evidence type="ECO:0000259" key="2">
    <source>
        <dbReference type="SMART" id="SM00854"/>
    </source>
</evidence>
<dbReference type="Pfam" id="PF09587">
    <property type="entry name" value="PGA_cap"/>
    <property type="match status" value="1"/>
</dbReference>
<accession>A0A2M8LBH4</accession>
<dbReference type="InterPro" id="IPR052169">
    <property type="entry name" value="CW_Biosynth-Accessory"/>
</dbReference>
<dbReference type="SMART" id="SM00854">
    <property type="entry name" value="PGA_cap"/>
    <property type="match status" value="1"/>
</dbReference>
<gene>
    <name evidence="3" type="ORF">COV02_00270</name>
</gene>